<accession>A0ABV5XZL3</accession>
<gene>
    <name evidence="6" type="ORF">ACFFP1_07770</name>
</gene>
<feature type="compositionally biased region" description="Gly residues" evidence="4">
    <location>
        <begin position="169"/>
        <end position="182"/>
    </location>
</feature>
<reference evidence="6 7" key="1">
    <citation type="submission" date="2024-09" db="EMBL/GenBank/DDBJ databases">
        <authorList>
            <person name="Sun Q."/>
            <person name="Mori K."/>
        </authorList>
    </citation>
    <scope>NUCLEOTIDE SEQUENCE [LARGE SCALE GENOMIC DNA]</scope>
    <source>
        <strain evidence="6 7">JCM 1334</strain>
    </source>
</reference>
<evidence type="ECO:0000313" key="7">
    <source>
        <dbReference type="Proteomes" id="UP001589702"/>
    </source>
</evidence>
<dbReference type="SMART" id="SM00797">
    <property type="entry name" value="AHS2"/>
    <property type="match status" value="1"/>
</dbReference>
<dbReference type="PANTHER" id="PTHR43309:SF3">
    <property type="entry name" value="5-OXOPROLINASE SUBUNIT C"/>
    <property type="match status" value="1"/>
</dbReference>
<dbReference type="EMBL" id="JBHMBC010000008">
    <property type="protein sequence ID" value="MFB9819397.1"/>
    <property type="molecule type" value="Genomic_DNA"/>
</dbReference>
<dbReference type="Proteomes" id="UP001589702">
    <property type="component" value="Unassembled WGS sequence"/>
</dbReference>
<dbReference type="RefSeq" id="WP_234754022.1">
    <property type="nucleotide sequence ID" value="NZ_BAAAWN010000001.1"/>
</dbReference>
<comment type="caution">
    <text evidence="6">The sequence shown here is derived from an EMBL/GenBank/DDBJ whole genome shotgun (WGS) entry which is preliminary data.</text>
</comment>
<proteinExistence type="predicted"/>
<evidence type="ECO:0000256" key="1">
    <source>
        <dbReference type="ARBA" id="ARBA00022741"/>
    </source>
</evidence>
<dbReference type="PANTHER" id="PTHR43309">
    <property type="entry name" value="5-OXOPROLINASE SUBUNIT C"/>
    <property type="match status" value="1"/>
</dbReference>
<evidence type="ECO:0000256" key="3">
    <source>
        <dbReference type="ARBA" id="ARBA00022840"/>
    </source>
</evidence>
<name>A0ABV5XZL3_ARTRM</name>
<evidence type="ECO:0000259" key="5">
    <source>
        <dbReference type="SMART" id="SM00797"/>
    </source>
</evidence>
<keyword evidence="7" id="KW-1185">Reference proteome</keyword>
<dbReference type="NCBIfam" id="TIGR00724">
    <property type="entry name" value="urea_amlyse_rel"/>
    <property type="match status" value="1"/>
</dbReference>
<dbReference type="Gene3D" id="2.40.100.10">
    <property type="entry name" value="Cyclophilin-like"/>
    <property type="match status" value="1"/>
</dbReference>
<feature type="domain" description="Carboxyltransferase" evidence="5">
    <location>
        <begin position="24"/>
        <end position="314"/>
    </location>
</feature>
<keyword evidence="3" id="KW-0067">ATP-binding</keyword>
<evidence type="ECO:0000313" key="6">
    <source>
        <dbReference type="EMBL" id="MFB9819397.1"/>
    </source>
</evidence>
<organism evidence="6 7">
    <name type="scientific">Arthrobacter ramosus</name>
    <dbReference type="NCBI Taxonomy" id="1672"/>
    <lineage>
        <taxon>Bacteria</taxon>
        <taxon>Bacillati</taxon>
        <taxon>Actinomycetota</taxon>
        <taxon>Actinomycetes</taxon>
        <taxon>Micrococcales</taxon>
        <taxon>Micrococcaceae</taxon>
        <taxon>Arthrobacter</taxon>
    </lineage>
</organism>
<evidence type="ECO:0000256" key="2">
    <source>
        <dbReference type="ARBA" id="ARBA00022801"/>
    </source>
</evidence>
<protein>
    <submittedName>
        <fullName evidence="6">Biotin-dependent carboxyltransferase family protein</fullName>
    </submittedName>
</protein>
<dbReference type="InterPro" id="IPR052708">
    <property type="entry name" value="PxpC"/>
</dbReference>
<dbReference type="InterPro" id="IPR003778">
    <property type="entry name" value="CT_A_B"/>
</dbReference>
<dbReference type="InterPro" id="IPR029000">
    <property type="entry name" value="Cyclophilin-like_dom_sf"/>
</dbReference>
<sequence length="315" mass="32287">MGIVVVNPGPLTLVEDLGRHGWASLGLSPSGALDRQSLRLANLLVGNPAEAAGLEILLGGLRLRFVTASTVAVAGAEGIVTLNGAEIPLNQAVRVAPGAVLDFGAPLFGLRYYLAAQGGIDVPKLLGSRSTDMLSGEGPAPLKPGGQLGIGRVSVGNGLVSGTDSVPGHGSGPGAGSGAGAGIGTINSAHALPAIRRAPDPGRAITARVDRGPRADWFDDDSWRRLVSQEWTLSPDSNRIGARLVGRPLTQTRLEELPSEGMVLGALQVPPSGLPTVFLADHPVTGGYPVIAVVRRADLDLLGQARPGQRIRFLG</sequence>
<keyword evidence="1" id="KW-0547">Nucleotide-binding</keyword>
<keyword evidence="2" id="KW-0378">Hydrolase</keyword>
<dbReference type="SUPFAM" id="SSF50891">
    <property type="entry name" value="Cyclophilin-like"/>
    <property type="match status" value="1"/>
</dbReference>
<evidence type="ECO:0000256" key="4">
    <source>
        <dbReference type="SAM" id="MobiDB-lite"/>
    </source>
</evidence>
<dbReference type="Pfam" id="PF02626">
    <property type="entry name" value="CT_A_B"/>
    <property type="match status" value="1"/>
</dbReference>
<feature type="region of interest" description="Disordered" evidence="4">
    <location>
        <begin position="163"/>
        <end position="182"/>
    </location>
</feature>